<evidence type="ECO:0000256" key="1">
    <source>
        <dbReference type="SAM" id="MobiDB-lite"/>
    </source>
</evidence>
<dbReference type="AlphaFoldDB" id="A0A4R6VI85"/>
<keyword evidence="3" id="KW-1185">Reference proteome</keyword>
<dbReference type="EMBL" id="SNYO01000002">
    <property type="protein sequence ID" value="TDQ62506.1"/>
    <property type="molecule type" value="Genomic_DNA"/>
</dbReference>
<name>A0A4R6VI85_9PSEU</name>
<organism evidence="2 3">
    <name type="scientific">Actinomycetospora succinea</name>
    <dbReference type="NCBI Taxonomy" id="663603"/>
    <lineage>
        <taxon>Bacteria</taxon>
        <taxon>Bacillati</taxon>
        <taxon>Actinomycetota</taxon>
        <taxon>Actinomycetes</taxon>
        <taxon>Pseudonocardiales</taxon>
        <taxon>Pseudonocardiaceae</taxon>
        <taxon>Actinomycetospora</taxon>
    </lineage>
</organism>
<gene>
    <name evidence="2" type="ORF">EV188_102160</name>
</gene>
<evidence type="ECO:0000313" key="3">
    <source>
        <dbReference type="Proteomes" id="UP000295705"/>
    </source>
</evidence>
<dbReference type="Proteomes" id="UP000295705">
    <property type="component" value="Unassembled WGS sequence"/>
</dbReference>
<feature type="region of interest" description="Disordered" evidence="1">
    <location>
        <begin position="1"/>
        <end position="32"/>
    </location>
</feature>
<proteinExistence type="predicted"/>
<comment type="caution">
    <text evidence="2">The sequence shown here is derived from an EMBL/GenBank/DDBJ whole genome shotgun (WGS) entry which is preliminary data.</text>
</comment>
<reference evidence="2 3" key="1">
    <citation type="submission" date="2019-03" db="EMBL/GenBank/DDBJ databases">
        <title>Genomic Encyclopedia of Type Strains, Phase IV (KMG-IV): sequencing the most valuable type-strain genomes for metagenomic binning, comparative biology and taxonomic classification.</title>
        <authorList>
            <person name="Goeker M."/>
        </authorList>
    </citation>
    <scope>NUCLEOTIDE SEQUENCE [LARGE SCALE GENOMIC DNA]</scope>
    <source>
        <strain evidence="2 3">DSM 45775</strain>
    </source>
</reference>
<accession>A0A4R6VI85</accession>
<dbReference type="OrthoDB" id="3831210at2"/>
<sequence>MTATMTTTPALPPTDAGRPTPERVRSSGPDGVSLPITWLGTIELSRAELAYVGGIAGLTALDLLEWPIALVIAGGHVLAADRSSRTVRDLGDAMTEA</sequence>
<dbReference type="RefSeq" id="WP_133825579.1">
    <property type="nucleotide sequence ID" value="NZ_BAABHR010000007.1"/>
</dbReference>
<evidence type="ECO:0000313" key="2">
    <source>
        <dbReference type="EMBL" id="TDQ62506.1"/>
    </source>
</evidence>
<protein>
    <submittedName>
        <fullName evidence="2">Uncharacterized protein</fullName>
    </submittedName>
</protein>